<reference evidence="1" key="1">
    <citation type="submission" date="2020-05" db="EMBL/GenBank/DDBJ databases">
        <authorList>
            <person name="Chiriac C."/>
            <person name="Salcher M."/>
            <person name="Ghai R."/>
            <person name="Kavagutti S V."/>
        </authorList>
    </citation>
    <scope>NUCLEOTIDE SEQUENCE</scope>
</reference>
<dbReference type="EMBL" id="LR798281">
    <property type="protein sequence ID" value="CAB5220185.1"/>
    <property type="molecule type" value="Genomic_DNA"/>
</dbReference>
<proteinExistence type="predicted"/>
<gene>
    <name evidence="1" type="ORF">UFOVP232_78</name>
</gene>
<name>A0A6J7WTQ1_9CAUD</name>
<protein>
    <submittedName>
        <fullName evidence="1">Uncharacterized protein</fullName>
    </submittedName>
</protein>
<sequence length="150" mass="17190">MTKEALKLALEAAYLAGFDASGEGYNAEYPFGDHKKDPEQDAAWVKHRDNALREALAQPEQEPAGWRPATFHRDNLTFNPGLPDEQTVKFWKLQGVEIEYCYTTPPQRKWVGLESEEIRKAKHHIVDGAYHYSFKQGAEWAEAKLKEKNT</sequence>
<organism evidence="1">
    <name type="scientific">uncultured Caudovirales phage</name>
    <dbReference type="NCBI Taxonomy" id="2100421"/>
    <lineage>
        <taxon>Viruses</taxon>
        <taxon>Duplodnaviria</taxon>
        <taxon>Heunggongvirae</taxon>
        <taxon>Uroviricota</taxon>
        <taxon>Caudoviricetes</taxon>
        <taxon>Peduoviridae</taxon>
        <taxon>Maltschvirus</taxon>
        <taxon>Maltschvirus maltsch</taxon>
    </lineage>
</organism>
<accession>A0A6J7WTQ1</accession>
<evidence type="ECO:0000313" key="1">
    <source>
        <dbReference type="EMBL" id="CAB5220185.1"/>
    </source>
</evidence>